<dbReference type="Gene3D" id="3.90.25.10">
    <property type="entry name" value="UDP-galactose 4-epimerase, domain 1"/>
    <property type="match status" value="1"/>
</dbReference>
<dbReference type="PATRIC" id="fig|1075402.3.peg.2379"/>
<dbReference type="Proteomes" id="UP000176101">
    <property type="component" value="Unassembled WGS sequence"/>
</dbReference>
<keyword evidence="2" id="KW-1185">Reference proteome</keyword>
<proteinExistence type="predicted"/>
<dbReference type="AlphaFoldDB" id="A0A1E7JRH5"/>
<dbReference type="EMBL" id="LJGU01000159">
    <property type="protein sequence ID" value="OEU91361.1"/>
    <property type="molecule type" value="Genomic_DNA"/>
</dbReference>
<dbReference type="InterPro" id="IPR036291">
    <property type="entry name" value="NAD(P)-bd_dom_sf"/>
</dbReference>
<dbReference type="Gene3D" id="3.40.50.720">
    <property type="entry name" value="NAD(P)-binding Rossmann-like Domain"/>
    <property type="match status" value="1"/>
</dbReference>
<name>A0A1E7JRH5_9ACTN</name>
<gene>
    <name evidence="1" type="ORF">AN216_25315</name>
</gene>
<dbReference type="STRING" id="1075402.AN216_25315"/>
<reference evidence="1 2" key="1">
    <citation type="journal article" date="2016" name="Front. Microbiol.">
        <title>Comparative Genomics Analysis of Streptomyces Species Reveals Their Adaptation to the Marine Environment and Their Diversity at the Genomic Level.</title>
        <authorList>
            <person name="Tian X."/>
            <person name="Zhang Z."/>
            <person name="Yang T."/>
            <person name="Chen M."/>
            <person name="Li J."/>
            <person name="Chen F."/>
            <person name="Yang J."/>
            <person name="Li W."/>
            <person name="Zhang B."/>
            <person name="Zhang Z."/>
            <person name="Wu J."/>
            <person name="Zhang C."/>
            <person name="Long L."/>
            <person name="Xiao J."/>
        </authorList>
    </citation>
    <scope>NUCLEOTIDE SEQUENCE [LARGE SCALE GENOMIC DNA]</scope>
    <source>
        <strain evidence="1 2">SCSIO 02100</strain>
    </source>
</reference>
<evidence type="ECO:0000313" key="1">
    <source>
        <dbReference type="EMBL" id="OEU91361.1"/>
    </source>
</evidence>
<sequence>MLVTGASGKTGRHVVAGLRAEGAAFRTAGRTAPPGGAVEGSTGHVRFDWADPGTYRPALAGVTRVYLVAPVGVLDPAPQIEEFLSVGRELGLRRAVFLSSDVTPSQAPGLDRAREAVRGMPEWAVLRPSWFMQNLIDPYHHMGVALRERDELPSATAGRGIGLVDAADIAAVAVRALLDERASRETNREYVITGPEVLTYDEVAARIGTLLDGGRRIRHVRLSPVELARHMTASGVPPEFARMLAEVEEQIAAGVEERVTSTVAEVTGHPARTFRDFVRGHRERFARAGR</sequence>
<organism evidence="1 2">
    <name type="scientific">Streptomyces oceani</name>
    <dbReference type="NCBI Taxonomy" id="1075402"/>
    <lineage>
        <taxon>Bacteria</taxon>
        <taxon>Bacillati</taxon>
        <taxon>Actinomycetota</taxon>
        <taxon>Actinomycetes</taxon>
        <taxon>Kitasatosporales</taxon>
        <taxon>Streptomycetaceae</taxon>
        <taxon>Streptomyces</taxon>
    </lineage>
</organism>
<comment type="caution">
    <text evidence="1">The sequence shown here is derived from an EMBL/GenBank/DDBJ whole genome shotgun (WGS) entry which is preliminary data.</text>
</comment>
<dbReference type="InterPro" id="IPR051604">
    <property type="entry name" value="Ergot_Alk_Oxidoreductase"/>
</dbReference>
<dbReference type="PANTHER" id="PTHR43162">
    <property type="match status" value="1"/>
</dbReference>
<dbReference type="OrthoDB" id="3250520at2"/>
<dbReference type="PANTHER" id="PTHR43162:SF1">
    <property type="entry name" value="PRESTALK A DIFFERENTIATION PROTEIN A"/>
    <property type="match status" value="1"/>
</dbReference>
<accession>A0A1E7JRH5</accession>
<evidence type="ECO:0008006" key="3">
    <source>
        <dbReference type="Google" id="ProtNLM"/>
    </source>
</evidence>
<dbReference type="SUPFAM" id="SSF51735">
    <property type="entry name" value="NAD(P)-binding Rossmann-fold domains"/>
    <property type="match status" value="1"/>
</dbReference>
<protein>
    <recommendedName>
        <fullName evidence="3">Oxidoreductase</fullName>
    </recommendedName>
</protein>
<evidence type="ECO:0000313" key="2">
    <source>
        <dbReference type="Proteomes" id="UP000176101"/>
    </source>
</evidence>